<dbReference type="RefSeq" id="WP_379480379.1">
    <property type="nucleotide sequence ID" value="NZ_JBHLTL010000001.1"/>
</dbReference>
<organism evidence="2 3">
    <name type="scientific">Novosphingobium aquiterrae</name>
    <dbReference type="NCBI Taxonomy" id="624388"/>
    <lineage>
        <taxon>Bacteria</taxon>
        <taxon>Pseudomonadati</taxon>
        <taxon>Pseudomonadota</taxon>
        <taxon>Alphaproteobacteria</taxon>
        <taxon>Sphingomonadales</taxon>
        <taxon>Sphingomonadaceae</taxon>
        <taxon>Novosphingobium</taxon>
    </lineage>
</organism>
<evidence type="ECO:0000313" key="2">
    <source>
        <dbReference type="EMBL" id="MFC0588891.1"/>
    </source>
</evidence>
<name>A0ABV6PGE1_9SPHN</name>
<keyword evidence="3" id="KW-1185">Reference proteome</keyword>
<dbReference type="Proteomes" id="UP001589943">
    <property type="component" value="Unassembled WGS sequence"/>
</dbReference>
<feature type="compositionally biased region" description="Basic and acidic residues" evidence="1">
    <location>
        <begin position="122"/>
        <end position="137"/>
    </location>
</feature>
<proteinExistence type="predicted"/>
<evidence type="ECO:0000256" key="1">
    <source>
        <dbReference type="SAM" id="MobiDB-lite"/>
    </source>
</evidence>
<sequence>MVKAPRILARKTKAAAKEAGDTVADKAADISPNPMTNLVLADIVLRGGGQLLRHAVERSLLQTRYSKGKAKAIVKGRSIGQTVVGTVLARVATRSIPGALVIGGGLLAKTLFDRRRGKAAARAEGKAAVDKQAEKGGADTSDA</sequence>
<comment type="caution">
    <text evidence="2">The sequence shown here is derived from an EMBL/GenBank/DDBJ whole genome shotgun (WGS) entry which is preliminary data.</text>
</comment>
<evidence type="ECO:0000313" key="3">
    <source>
        <dbReference type="Proteomes" id="UP001589943"/>
    </source>
</evidence>
<feature type="region of interest" description="Disordered" evidence="1">
    <location>
        <begin position="122"/>
        <end position="143"/>
    </location>
</feature>
<accession>A0ABV6PGE1</accession>
<evidence type="ECO:0008006" key="4">
    <source>
        <dbReference type="Google" id="ProtNLM"/>
    </source>
</evidence>
<reference evidence="2 3" key="1">
    <citation type="submission" date="2024-09" db="EMBL/GenBank/DDBJ databases">
        <authorList>
            <person name="Sun Q."/>
            <person name="Mori K."/>
        </authorList>
    </citation>
    <scope>NUCLEOTIDE SEQUENCE [LARGE SCALE GENOMIC DNA]</scope>
    <source>
        <strain evidence="2 3">NCAIM B.02537</strain>
    </source>
</reference>
<gene>
    <name evidence="2" type="ORF">ACFFF7_05640</name>
</gene>
<protein>
    <recommendedName>
        <fullName evidence="4">DUF4235 domain-containing protein</fullName>
    </recommendedName>
</protein>
<dbReference type="EMBL" id="JBHLTL010000001">
    <property type="protein sequence ID" value="MFC0588891.1"/>
    <property type="molecule type" value="Genomic_DNA"/>
</dbReference>